<dbReference type="GO" id="GO:0016491">
    <property type="term" value="F:oxidoreductase activity"/>
    <property type="evidence" value="ECO:0007669"/>
    <property type="project" value="InterPro"/>
</dbReference>
<dbReference type="Gene3D" id="3.40.30.10">
    <property type="entry name" value="Glutaredoxin"/>
    <property type="match status" value="1"/>
</dbReference>
<dbReference type="PANTHER" id="PTHR43640">
    <property type="entry name" value="OS07G0260300 PROTEIN"/>
    <property type="match status" value="1"/>
</dbReference>
<feature type="domain" description="Alkyl hydroperoxide reductase subunit C/ Thiol specific antioxidant" evidence="1">
    <location>
        <begin position="49"/>
        <end position="144"/>
    </location>
</feature>
<proteinExistence type="predicted"/>
<dbReference type="EMBL" id="CP052909">
    <property type="protein sequence ID" value="QNJ97111.1"/>
    <property type="molecule type" value="Genomic_DNA"/>
</dbReference>
<protein>
    <recommendedName>
        <fullName evidence="1">Alkyl hydroperoxide reductase subunit C/ Thiol specific antioxidant domain-containing protein</fullName>
    </recommendedName>
</protein>
<dbReference type="GO" id="GO:0016209">
    <property type="term" value="F:antioxidant activity"/>
    <property type="evidence" value="ECO:0007669"/>
    <property type="project" value="InterPro"/>
</dbReference>
<dbReference type="InterPro" id="IPR000866">
    <property type="entry name" value="AhpC/TSA"/>
</dbReference>
<dbReference type="AlphaFoldDB" id="A0A7G8PRZ5"/>
<name>A0A7G8PRZ5_9FLAO</name>
<dbReference type="KEGG" id="alti:ALE3EI_0531"/>
<dbReference type="RefSeq" id="WP_186990581.1">
    <property type="nucleotide sequence ID" value="NZ_CP052909.1"/>
</dbReference>
<sequence>MKPLIVLIFLIFYSFGNGYSQTGSELSTDSEIARLKTIAVENLPFINTPDIKTEFFAVVFLGTDCPISQKYVHTLRTLYKNYRAKVTFFGIIPHNFSEEKITTFNEEYSIPFRLLKDHDNSYARLFHASVTPEVFLFDATGKIFYDGAIDNWFFALGRNRLKATEHYLEEAIKNVTSGKTVSIPHKDAVGCFIEFRKK</sequence>
<keyword evidence="3" id="KW-1185">Reference proteome</keyword>
<dbReference type="PANTHER" id="PTHR43640:SF1">
    <property type="entry name" value="THIOREDOXIN-DEPENDENT PEROXIREDOXIN"/>
    <property type="match status" value="1"/>
</dbReference>
<dbReference type="InterPro" id="IPR047262">
    <property type="entry name" value="PRX-like1"/>
</dbReference>
<organism evidence="2 3">
    <name type="scientific">Constantimarinum furrinae</name>
    <dbReference type="NCBI Taxonomy" id="2562285"/>
    <lineage>
        <taxon>Bacteria</taxon>
        <taxon>Pseudomonadati</taxon>
        <taxon>Bacteroidota</taxon>
        <taxon>Flavobacteriia</taxon>
        <taxon>Flavobacteriales</taxon>
        <taxon>Flavobacteriaceae</taxon>
        <taxon>Altibacter/Constantimarinum group</taxon>
        <taxon>Constantimarinum</taxon>
    </lineage>
</organism>
<evidence type="ECO:0000313" key="2">
    <source>
        <dbReference type="EMBL" id="QNJ97111.1"/>
    </source>
</evidence>
<dbReference type="InterPro" id="IPR036249">
    <property type="entry name" value="Thioredoxin-like_sf"/>
</dbReference>
<evidence type="ECO:0000313" key="3">
    <source>
        <dbReference type="Proteomes" id="UP000515514"/>
    </source>
</evidence>
<accession>A0A7G8PRZ5</accession>
<evidence type="ECO:0000259" key="1">
    <source>
        <dbReference type="Pfam" id="PF00578"/>
    </source>
</evidence>
<dbReference type="Pfam" id="PF00578">
    <property type="entry name" value="AhpC-TSA"/>
    <property type="match status" value="1"/>
</dbReference>
<gene>
    <name evidence="2" type="ORF">ALE3EI_0531</name>
</gene>
<dbReference type="Proteomes" id="UP000515514">
    <property type="component" value="Chromosome"/>
</dbReference>
<dbReference type="SUPFAM" id="SSF52833">
    <property type="entry name" value="Thioredoxin-like"/>
    <property type="match status" value="1"/>
</dbReference>
<reference evidence="2 3" key="1">
    <citation type="submission" date="2020-04" db="EMBL/GenBank/DDBJ databases">
        <title>Genome sequence of Altibacter aquimarinus strain ALE3EI.</title>
        <authorList>
            <person name="Oh H.-M."/>
            <person name="Jang D."/>
        </authorList>
    </citation>
    <scope>NUCLEOTIDE SEQUENCE [LARGE SCALE GENOMIC DNA]</scope>
    <source>
        <strain evidence="2 3">ALE3EI</strain>
    </source>
</reference>